<evidence type="ECO:0000313" key="2">
    <source>
        <dbReference type="Proteomes" id="UP000807342"/>
    </source>
</evidence>
<reference evidence="1" key="1">
    <citation type="submission" date="2020-11" db="EMBL/GenBank/DDBJ databases">
        <authorList>
            <consortium name="DOE Joint Genome Institute"/>
            <person name="Ahrendt S."/>
            <person name="Riley R."/>
            <person name="Andreopoulos W."/>
            <person name="Labutti K."/>
            <person name="Pangilinan J."/>
            <person name="Ruiz-Duenas F.J."/>
            <person name="Barrasa J.M."/>
            <person name="Sanchez-Garcia M."/>
            <person name="Camarero S."/>
            <person name="Miyauchi S."/>
            <person name="Serrano A."/>
            <person name="Linde D."/>
            <person name="Babiker R."/>
            <person name="Drula E."/>
            <person name="Ayuso-Fernandez I."/>
            <person name="Pacheco R."/>
            <person name="Padilla G."/>
            <person name="Ferreira P."/>
            <person name="Barriuso J."/>
            <person name="Kellner H."/>
            <person name="Castanera R."/>
            <person name="Alfaro M."/>
            <person name="Ramirez L."/>
            <person name="Pisabarro A.G."/>
            <person name="Kuo A."/>
            <person name="Tritt A."/>
            <person name="Lipzen A."/>
            <person name="He G."/>
            <person name="Yan M."/>
            <person name="Ng V."/>
            <person name="Cullen D."/>
            <person name="Martin F."/>
            <person name="Rosso M.-N."/>
            <person name="Henrissat B."/>
            <person name="Hibbett D."/>
            <person name="Martinez A.T."/>
            <person name="Grigoriev I.V."/>
        </authorList>
    </citation>
    <scope>NUCLEOTIDE SEQUENCE</scope>
    <source>
        <strain evidence="1">MF-IS2</strain>
    </source>
</reference>
<accession>A0A9P5XPW8</accession>
<protein>
    <recommendedName>
        <fullName evidence="3">Condensation domain-containing protein</fullName>
    </recommendedName>
</protein>
<keyword evidence="2" id="KW-1185">Reference proteome</keyword>
<gene>
    <name evidence="1" type="ORF">P691DRAFT_692196</name>
</gene>
<dbReference type="InterPro" id="IPR023213">
    <property type="entry name" value="CAT-like_dom_sf"/>
</dbReference>
<dbReference type="OrthoDB" id="3264185at2759"/>
<name>A0A9P5XPW8_9AGAR</name>
<evidence type="ECO:0008006" key="3">
    <source>
        <dbReference type="Google" id="ProtNLM"/>
    </source>
</evidence>
<feature type="non-terminal residue" evidence="1">
    <location>
        <position position="542"/>
    </location>
</feature>
<dbReference type="AlphaFoldDB" id="A0A9P5XPW8"/>
<dbReference type="EMBL" id="MU151053">
    <property type="protein sequence ID" value="KAF9454559.1"/>
    <property type="molecule type" value="Genomic_DNA"/>
</dbReference>
<dbReference type="Proteomes" id="UP000807342">
    <property type="component" value="Unassembled WGS sequence"/>
</dbReference>
<proteinExistence type="predicted"/>
<comment type="caution">
    <text evidence="1">The sequence shown here is derived from an EMBL/GenBank/DDBJ whole genome shotgun (WGS) entry which is preliminary data.</text>
</comment>
<dbReference type="Gene3D" id="3.30.559.10">
    <property type="entry name" value="Chloramphenicol acetyltransferase-like domain"/>
    <property type="match status" value="1"/>
</dbReference>
<sequence length="542" mass="61018">MLASPWFLEKPSTYLRPLGLTEQVFYWDGLFAGTADSVVSAEVEVQHDHEISVFSAANIERAWLSLKHQFPLLGSQVIQRPDQSLWFSVDETRLRTLGPGEVYFHDIASAEEAQAVSSNIPNSPRLLSNHLLACLFVLRRTDNSKRLHVLIHASHMITDGNANATLLRTFLDKLASPRSDIGSWDLRKQLVLSSSCDDLSPVHRLSIARRQWRRAIGTVINSNRMSKLPGGHTLPCKVTNLTPHTPARSGNVVVVFTKEETQGILQGCRQFGVTFGVAYPVLGQVALARTLCRKYIQGEISEAEWEFRKREPMRTAGPLNLRPFLDREWYERGGFMNASLAIGFYFYTLPYIPLGAASNIAPGAPVPSYNDLLSKKRFGYRCGLIKEQADRVLRHPLQYEIGTARLPTRIQFGKDTAENWRQKTLLHHPADCQIMSAQELATAGMVLNHGGSSFGNVDKLYPEFYPISGDRPILRLVASGITLHCRPRELYLGASSGRGQLRINVFFDSNVYDEVLVREWLNEVKEAIQYYLLPKKFTSSHL</sequence>
<organism evidence="1 2">
    <name type="scientific">Macrolepiota fuliginosa MF-IS2</name>
    <dbReference type="NCBI Taxonomy" id="1400762"/>
    <lineage>
        <taxon>Eukaryota</taxon>
        <taxon>Fungi</taxon>
        <taxon>Dikarya</taxon>
        <taxon>Basidiomycota</taxon>
        <taxon>Agaricomycotina</taxon>
        <taxon>Agaricomycetes</taxon>
        <taxon>Agaricomycetidae</taxon>
        <taxon>Agaricales</taxon>
        <taxon>Agaricineae</taxon>
        <taxon>Agaricaceae</taxon>
        <taxon>Macrolepiota</taxon>
    </lineage>
</organism>
<evidence type="ECO:0000313" key="1">
    <source>
        <dbReference type="EMBL" id="KAF9454559.1"/>
    </source>
</evidence>